<dbReference type="EMBL" id="WNKT01000106">
    <property type="protein sequence ID" value="MTW23222.1"/>
    <property type="molecule type" value="Genomic_DNA"/>
</dbReference>
<dbReference type="Proteomes" id="UP000434044">
    <property type="component" value="Unassembled WGS sequence"/>
</dbReference>
<evidence type="ECO:0000313" key="1">
    <source>
        <dbReference type="EMBL" id="MTW23222.1"/>
    </source>
</evidence>
<sequence length="144" mass="15851">MVLKPVAPVAPTPSLFSVTGLVTGLREALFGLPDHRKGGNNQRYAIGDAGLSAFSAFFMQSPSFLDYQRRMQKERGRNNARSLFGVHEIPSTQQIGNLLDPISPEYLAPVFLDVVDALHQQRALDTHRQADGRLLIALVPRTLS</sequence>
<accession>A0A6N8EFX4</accession>
<proteinExistence type="predicted"/>
<evidence type="ECO:0000313" key="2">
    <source>
        <dbReference type="Proteomes" id="UP000434044"/>
    </source>
</evidence>
<organism evidence="1 2">
    <name type="scientific">Allochromatium palmeri</name>
    <dbReference type="NCBI Taxonomy" id="231048"/>
    <lineage>
        <taxon>Bacteria</taxon>
        <taxon>Pseudomonadati</taxon>
        <taxon>Pseudomonadota</taxon>
        <taxon>Gammaproteobacteria</taxon>
        <taxon>Chromatiales</taxon>
        <taxon>Chromatiaceae</taxon>
        <taxon>Allochromatium</taxon>
    </lineage>
</organism>
<name>A0A6N8EFX4_9GAMM</name>
<dbReference type="AlphaFoldDB" id="A0A6N8EFX4"/>
<reference evidence="1 2" key="1">
    <citation type="submission" date="2019-11" db="EMBL/GenBank/DDBJ databases">
        <title>Whole-genome sequence of the anaerobic purple sulfur bacterium Allochromatium palmeri DSM 15591.</title>
        <authorList>
            <person name="Kyndt J.A."/>
            <person name="Meyer T.E."/>
        </authorList>
    </citation>
    <scope>NUCLEOTIDE SEQUENCE [LARGE SCALE GENOMIC DNA]</scope>
    <source>
        <strain evidence="1 2">DSM 15591</strain>
    </source>
</reference>
<keyword evidence="2" id="KW-1185">Reference proteome</keyword>
<gene>
    <name evidence="1" type="ORF">GJ668_19555</name>
</gene>
<dbReference type="OrthoDB" id="6192860at2"/>
<comment type="caution">
    <text evidence="1">The sequence shown here is derived from an EMBL/GenBank/DDBJ whole genome shotgun (WGS) entry which is preliminary data.</text>
</comment>
<dbReference type="RefSeq" id="WP_155451757.1">
    <property type="nucleotide sequence ID" value="NZ_WNKT01000106.1"/>
</dbReference>
<protein>
    <submittedName>
        <fullName evidence="1">Uncharacterized protein</fullName>
    </submittedName>
</protein>